<dbReference type="PANTHER" id="PTHR47501">
    <property type="entry name" value="TRANSPOSASE-RELATED"/>
    <property type="match status" value="1"/>
</dbReference>
<reference evidence="2" key="1">
    <citation type="submission" date="2009-11" db="EMBL/GenBank/DDBJ databases">
        <authorList>
            <consortium name="The Broad Institute Genome Sequencing Platform"/>
            <person name="Ward D."/>
            <person name="Feldgarden M."/>
            <person name="Earl A."/>
            <person name="Young S.K."/>
            <person name="Zeng Q."/>
            <person name="Koehrsen M."/>
            <person name="Alvarado L."/>
            <person name="Berlin A."/>
            <person name="Bochicchio J."/>
            <person name="Borenstein D."/>
            <person name="Chapman S.B."/>
            <person name="Chen Z."/>
            <person name="Engels R."/>
            <person name="Freedman E."/>
            <person name="Gellesch M."/>
            <person name="Goldberg J."/>
            <person name="Griggs A."/>
            <person name="Gujja S."/>
            <person name="Heilman E."/>
            <person name="Heiman D."/>
            <person name="Hepburn T."/>
            <person name="Howarth C."/>
            <person name="Jen D."/>
            <person name="Larson L."/>
            <person name="Lewis B."/>
            <person name="Mehta T."/>
            <person name="Park D."/>
            <person name="Pearson M."/>
            <person name="Roberts A."/>
            <person name="Saif S."/>
            <person name="Shea T."/>
            <person name="Shenoy N."/>
            <person name="Sisk P."/>
            <person name="Stolte C."/>
            <person name="Sykes S."/>
            <person name="Thomson T."/>
            <person name="Walk T."/>
            <person name="White J."/>
            <person name="Yandava C."/>
            <person name="Izard J."/>
            <person name="Baranova O.V."/>
            <person name="Blanton J.M."/>
            <person name="Tanner A.C."/>
            <person name="Dewhirst F.E."/>
            <person name="Haas B."/>
            <person name="Nusbaum C."/>
            <person name="Birren B."/>
        </authorList>
    </citation>
    <scope>NUCLEOTIDE SEQUENCE [LARGE SCALE GENOMIC DNA]</scope>
    <source>
        <strain evidence="2">1-1 BBBD Race 1</strain>
    </source>
</reference>
<dbReference type="AlphaFoldDB" id="A0A180FZQ1"/>
<reference evidence="3" key="4">
    <citation type="submission" date="2025-05" db="UniProtKB">
        <authorList>
            <consortium name="EnsemblFungi"/>
        </authorList>
    </citation>
    <scope>IDENTIFICATION</scope>
    <source>
        <strain evidence="3">isolate 1-1 / race 1 (BBBD)</strain>
    </source>
</reference>
<dbReference type="OrthoDB" id="2505348at2759"/>
<reference evidence="2" key="2">
    <citation type="submission" date="2016-05" db="EMBL/GenBank/DDBJ databases">
        <title>Comparative analysis highlights variable genome content of wheat rusts and divergence of the mating loci.</title>
        <authorList>
            <person name="Cuomo C.A."/>
            <person name="Bakkeren G."/>
            <person name="Szabo L."/>
            <person name="Khalil H."/>
            <person name="Joly D."/>
            <person name="Goldberg J."/>
            <person name="Young S."/>
            <person name="Zeng Q."/>
            <person name="Fellers J."/>
        </authorList>
    </citation>
    <scope>NUCLEOTIDE SEQUENCE [LARGE SCALE GENOMIC DNA]</scope>
    <source>
        <strain evidence="2">1-1 BBBD Race 1</strain>
    </source>
</reference>
<name>A0A180FZQ1_PUCT1</name>
<accession>A0A180FZQ1</accession>
<feature type="compositionally biased region" description="Polar residues" evidence="1">
    <location>
        <begin position="57"/>
        <end position="74"/>
    </location>
</feature>
<dbReference type="PANTHER" id="PTHR47501:SF5">
    <property type="entry name" value="HAT C-TERMINAL DIMERISATION DOMAIN-CONTAINING PROTEIN"/>
    <property type="match status" value="1"/>
</dbReference>
<reference evidence="3 4" key="3">
    <citation type="journal article" date="2017" name="G3 (Bethesda)">
        <title>Comparative analysis highlights variable genome content of wheat rusts and divergence of the mating loci.</title>
        <authorList>
            <person name="Cuomo C.A."/>
            <person name="Bakkeren G."/>
            <person name="Khalil H.B."/>
            <person name="Panwar V."/>
            <person name="Joly D."/>
            <person name="Linning R."/>
            <person name="Sakthikumar S."/>
            <person name="Song X."/>
            <person name="Adiconis X."/>
            <person name="Fan L."/>
            <person name="Goldberg J.M."/>
            <person name="Levin J.Z."/>
            <person name="Young S."/>
            <person name="Zeng Q."/>
            <person name="Anikster Y."/>
            <person name="Bruce M."/>
            <person name="Wang M."/>
            <person name="Yin C."/>
            <person name="McCallum B."/>
            <person name="Szabo L.J."/>
            <person name="Hulbert S."/>
            <person name="Chen X."/>
            <person name="Fellers J.P."/>
        </authorList>
    </citation>
    <scope>NUCLEOTIDE SEQUENCE</scope>
    <source>
        <strain evidence="4">Isolate 1-1 / race 1 (BBBD)</strain>
        <strain evidence="3">isolate 1-1 / race 1 (BBBD)</strain>
    </source>
</reference>
<proteinExistence type="predicted"/>
<dbReference type="STRING" id="630390.A0A180FZQ1"/>
<dbReference type="EnsemblFungi" id="PTTG_30199-t43_1">
    <property type="protein sequence ID" value="PTTG_30199-t43_1-p1"/>
    <property type="gene ID" value="PTTG_30199"/>
</dbReference>
<evidence type="ECO:0000313" key="3">
    <source>
        <dbReference type="EnsemblFungi" id="PTTG_30199-t43_1-p1"/>
    </source>
</evidence>
<dbReference type="Proteomes" id="UP000005240">
    <property type="component" value="Unassembled WGS sequence"/>
</dbReference>
<evidence type="ECO:0000313" key="2">
    <source>
        <dbReference type="EMBL" id="OAV85906.1"/>
    </source>
</evidence>
<feature type="region of interest" description="Disordered" evidence="1">
    <location>
        <begin position="1"/>
        <end position="136"/>
    </location>
</feature>
<dbReference type="EMBL" id="ADAS02002242">
    <property type="protein sequence ID" value="OAV85906.1"/>
    <property type="molecule type" value="Genomic_DNA"/>
</dbReference>
<evidence type="ECO:0000256" key="1">
    <source>
        <dbReference type="SAM" id="MobiDB-lite"/>
    </source>
</evidence>
<feature type="compositionally biased region" description="Acidic residues" evidence="1">
    <location>
        <begin position="76"/>
        <end position="88"/>
    </location>
</feature>
<feature type="compositionally biased region" description="Basic and acidic residues" evidence="1">
    <location>
        <begin position="121"/>
        <end position="136"/>
    </location>
</feature>
<dbReference type="VEuPathDB" id="FungiDB:PTTG_30199"/>
<keyword evidence="4" id="KW-1185">Reference proteome</keyword>
<organism evidence="2">
    <name type="scientific">Puccinia triticina (isolate 1-1 / race 1 (BBBD))</name>
    <name type="common">Brown leaf rust fungus</name>
    <dbReference type="NCBI Taxonomy" id="630390"/>
    <lineage>
        <taxon>Eukaryota</taxon>
        <taxon>Fungi</taxon>
        <taxon>Dikarya</taxon>
        <taxon>Basidiomycota</taxon>
        <taxon>Pucciniomycotina</taxon>
        <taxon>Pucciniomycetes</taxon>
        <taxon>Pucciniales</taxon>
        <taxon>Pucciniaceae</taxon>
        <taxon>Puccinia</taxon>
    </lineage>
</organism>
<feature type="compositionally biased region" description="Polar residues" evidence="1">
    <location>
        <begin position="90"/>
        <end position="105"/>
    </location>
</feature>
<protein>
    <submittedName>
        <fullName evidence="2 3">Uncharacterized protein</fullName>
    </submittedName>
</protein>
<evidence type="ECO:0000313" key="4">
    <source>
        <dbReference type="Proteomes" id="UP000005240"/>
    </source>
</evidence>
<gene>
    <name evidence="2" type="ORF">PTTG_30199</name>
</gene>
<sequence>MSSNHTNSHTSDEVPSTPPNIAEISPEVSQSARRESTRLRTPVVKPGFVRTEGGSRRTLSTQVPPRRTQNQAQPDSDIEIAEPLEEESAPGSTQAFTQVTQVSTRTGKKITVDTVQDSDEENTKVQEKSKKASKDGYDHPRLYFYAQGMGPKQSPESMGYACWWCPSEYMAQNRSNYNLKAHRDGSHYKGSVQSACPGRAKAIAAGAKLPPTATELFKAAAQANPETAGTLTAFVSKGNFNNETLNKLIVIWIVRHCLPWLQIEDHLIRVACDYAVHNSHIQS</sequence>